<protein>
    <submittedName>
        <fullName evidence="1">Uncharacterized protein</fullName>
    </submittedName>
</protein>
<proteinExistence type="predicted"/>
<reference evidence="1 2" key="1">
    <citation type="journal article" date="2020" name="Fungal Divers.">
        <title>Resolving the Mortierellaceae phylogeny through synthesis of multi-gene phylogenetics and phylogenomics.</title>
        <authorList>
            <person name="Vandepol N."/>
            <person name="Liber J."/>
            <person name="Desiro A."/>
            <person name="Na H."/>
            <person name="Kennedy M."/>
            <person name="Barry K."/>
            <person name="Grigoriev I.V."/>
            <person name="Miller A.N."/>
            <person name="O'Donnell K."/>
            <person name="Stajich J.E."/>
            <person name="Bonito G."/>
        </authorList>
    </citation>
    <scope>NUCLEOTIDE SEQUENCE [LARGE SCALE GENOMIC DNA]</scope>
    <source>
        <strain evidence="1 2">AD045</strain>
    </source>
</reference>
<evidence type="ECO:0000313" key="1">
    <source>
        <dbReference type="EMBL" id="KAG0275259.1"/>
    </source>
</evidence>
<gene>
    <name evidence="1" type="ORF">BGZ96_003857</name>
</gene>
<accession>A0ABQ7JIP7</accession>
<keyword evidence="2" id="KW-1185">Reference proteome</keyword>
<organism evidence="1 2">
    <name type="scientific">Linnemannia gamsii</name>
    <dbReference type="NCBI Taxonomy" id="64522"/>
    <lineage>
        <taxon>Eukaryota</taxon>
        <taxon>Fungi</taxon>
        <taxon>Fungi incertae sedis</taxon>
        <taxon>Mucoromycota</taxon>
        <taxon>Mortierellomycotina</taxon>
        <taxon>Mortierellomycetes</taxon>
        <taxon>Mortierellales</taxon>
        <taxon>Mortierellaceae</taxon>
        <taxon>Linnemannia</taxon>
    </lineage>
</organism>
<dbReference type="Proteomes" id="UP001194696">
    <property type="component" value="Unassembled WGS sequence"/>
</dbReference>
<name>A0ABQ7JIP7_9FUNG</name>
<comment type="caution">
    <text evidence="1">The sequence shown here is derived from an EMBL/GenBank/DDBJ whole genome shotgun (WGS) entry which is preliminary data.</text>
</comment>
<evidence type="ECO:0000313" key="2">
    <source>
        <dbReference type="Proteomes" id="UP001194696"/>
    </source>
</evidence>
<sequence length="194" mass="22654">MDILNTIFKEKCAERITTDVKTAFKKATTARLTKQQTRDDKLQEARDRLWQDDDARTRLPRNILSETATEIQRRFAILPEDFNQSMLREKFDQAWEEELLKPIQEPTLTEGTTTADAHTEHDAKDIRDVSVPLSRIIRKDLFTEEQDDIPTKIQNTLERVQSDFFARVASKANEVPRLNYEIFSQKISFYGTTT</sequence>
<dbReference type="EMBL" id="JAAAIM010001879">
    <property type="protein sequence ID" value="KAG0275259.1"/>
    <property type="molecule type" value="Genomic_DNA"/>
</dbReference>